<sequence length="407" mass="45993">MAALAKELFDEIAQLVDDSTDLKALSLASRAFVWSCQRQLFRTWLLYDRDRELPSLRKFTRKGPLVLLTFKKARKLRAKHPHLLAHARDLTVDLREDAPLGWLEEILLPQTPPLTRLAIRNQFAFREVNMRSLALTTSPLAHVFFLPTLCSFHLQDFEGVPQNFVPFALSRFDEVKFIDIGIEKEAYSPPLPLGPTKTKTFAFISSSDVLHDPKHFLTILDIDLHKHLRGIQTLSITLGLQKPNRRSLLEEGDWVETLERLEIGFMDYLQPFPQRSFTALRSLTLDFPILIKALSTGGDASLTSPGLTSDSNFENLIKTLPTTAPGLESLTLGIDVTFAFNGPESWPPLDAEIVPFATFTTMQQLPKLKKLHFDVSPSQHAEGFEDYVGRLFPGPREARILSFSTSD</sequence>
<evidence type="ECO:0000313" key="1">
    <source>
        <dbReference type="EMBL" id="KAK7002425.1"/>
    </source>
</evidence>
<comment type="caution">
    <text evidence="1">The sequence shown here is derived from an EMBL/GenBank/DDBJ whole genome shotgun (WGS) entry which is preliminary data.</text>
</comment>
<gene>
    <name evidence="1" type="ORF">R3P38DRAFT_3367607</name>
</gene>
<dbReference type="AlphaFoldDB" id="A0AAW0A826"/>
<evidence type="ECO:0008006" key="3">
    <source>
        <dbReference type="Google" id="ProtNLM"/>
    </source>
</evidence>
<evidence type="ECO:0000313" key="2">
    <source>
        <dbReference type="Proteomes" id="UP001362999"/>
    </source>
</evidence>
<organism evidence="1 2">
    <name type="scientific">Favolaschia claudopus</name>
    <dbReference type="NCBI Taxonomy" id="2862362"/>
    <lineage>
        <taxon>Eukaryota</taxon>
        <taxon>Fungi</taxon>
        <taxon>Dikarya</taxon>
        <taxon>Basidiomycota</taxon>
        <taxon>Agaricomycotina</taxon>
        <taxon>Agaricomycetes</taxon>
        <taxon>Agaricomycetidae</taxon>
        <taxon>Agaricales</taxon>
        <taxon>Marasmiineae</taxon>
        <taxon>Mycenaceae</taxon>
        <taxon>Favolaschia</taxon>
    </lineage>
</organism>
<keyword evidence="2" id="KW-1185">Reference proteome</keyword>
<proteinExistence type="predicted"/>
<dbReference type="EMBL" id="JAWWNJ010000079">
    <property type="protein sequence ID" value="KAK7002425.1"/>
    <property type="molecule type" value="Genomic_DNA"/>
</dbReference>
<dbReference type="Proteomes" id="UP001362999">
    <property type="component" value="Unassembled WGS sequence"/>
</dbReference>
<accession>A0AAW0A826</accession>
<reference evidence="1 2" key="1">
    <citation type="journal article" date="2024" name="J Genomics">
        <title>Draft genome sequencing and assembly of Favolaschia claudopus CIRM-BRFM 2984 isolated from oak limbs.</title>
        <authorList>
            <person name="Navarro D."/>
            <person name="Drula E."/>
            <person name="Chaduli D."/>
            <person name="Cazenave R."/>
            <person name="Ahrendt S."/>
            <person name="Wang J."/>
            <person name="Lipzen A."/>
            <person name="Daum C."/>
            <person name="Barry K."/>
            <person name="Grigoriev I.V."/>
            <person name="Favel A."/>
            <person name="Rosso M.N."/>
            <person name="Martin F."/>
        </authorList>
    </citation>
    <scope>NUCLEOTIDE SEQUENCE [LARGE SCALE GENOMIC DNA]</scope>
    <source>
        <strain evidence="1 2">CIRM-BRFM 2984</strain>
    </source>
</reference>
<name>A0AAW0A826_9AGAR</name>
<protein>
    <recommendedName>
        <fullName evidence="3">F-box domain-containing protein</fullName>
    </recommendedName>
</protein>